<feature type="transmembrane region" description="Helical" evidence="7">
    <location>
        <begin position="12"/>
        <end position="35"/>
    </location>
</feature>
<dbReference type="Pfam" id="PF02322">
    <property type="entry name" value="Cyt_bd_oxida_II"/>
    <property type="match status" value="1"/>
</dbReference>
<reference evidence="8 9" key="1">
    <citation type="submission" date="2021-03" db="EMBL/GenBank/DDBJ databases">
        <authorList>
            <person name="Xin L."/>
        </authorList>
    </citation>
    <scope>NUCLEOTIDE SEQUENCE [LARGE SCALE GENOMIC DNA]</scope>
    <source>
        <strain evidence="8 9">XHU 5031</strain>
    </source>
</reference>
<evidence type="ECO:0000256" key="6">
    <source>
        <dbReference type="ARBA" id="ARBA00023136"/>
    </source>
</evidence>
<gene>
    <name evidence="8" type="ORF">J0911_14950</name>
</gene>
<evidence type="ECO:0000313" key="8">
    <source>
        <dbReference type="EMBL" id="MBO0610329.1"/>
    </source>
</evidence>
<feature type="transmembrane region" description="Helical" evidence="7">
    <location>
        <begin position="201"/>
        <end position="220"/>
    </location>
</feature>
<feature type="transmembrane region" description="Helical" evidence="7">
    <location>
        <begin position="259"/>
        <end position="278"/>
    </location>
</feature>
<name>A0ABS3IBH7_9MICO</name>
<comment type="caution">
    <text evidence="8">The sequence shown here is derived from an EMBL/GenBank/DDBJ whole genome shotgun (WGS) entry which is preliminary data.</text>
</comment>
<evidence type="ECO:0000256" key="5">
    <source>
        <dbReference type="ARBA" id="ARBA00022989"/>
    </source>
</evidence>
<feature type="transmembrane region" description="Helical" evidence="7">
    <location>
        <begin position="298"/>
        <end position="325"/>
    </location>
</feature>
<evidence type="ECO:0000256" key="7">
    <source>
        <dbReference type="SAM" id="Phobius"/>
    </source>
</evidence>
<dbReference type="EMBL" id="JAFMPK010000047">
    <property type="protein sequence ID" value="MBO0610329.1"/>
    <property type="molecule type" value="Genomic_DNA"/>
</dbReference>
<evidence type="ECO:0000256" key="1">
    <source>
        <dbReference type="ARBA" id="ARBA00004651"/>
    </source>
</evidence>
<proteinExistence type="inferred from homology"/>
<keyword evidence="6 7" id="KW-0472">Membrane</keyword>
<keyword evidence="3" id="KW-1003">Cell membrane</keyword>
<evidence type="ECO:0000313" key="9">
    <source>
        <dbReference type="Proteomes" id="UP000664617"/>
    </source>
</evidence>
<comment type="subcellular location">
    <subcellularLocation>
        <location evidence="1">Cell membrane</location>
        <topology evidence="1">Multi-pass membrane protein</topology>
    </subcellularLocation>
</comment>
<organism evidence="8 9">
    <name type="scientific">Myceligenerans salitolerans</name>
    <dbReference type="NCBI Taxonomy" id="1230528"/>
    <lineage>
        <taxon>Bacteria</taxon>
        <taxon>Bacillati</taxon>
        <taxon>Actinomycetota</taxon>
        <taxon>Actinomycetes</taxon>
        <taxon>Micrococcales</taxon>
        <taxon>Promicromonosporaceae</taxon>
        <taxon>Myceligenerans</taxon>
    </lineage>
</organism>
<evidence type="ECO:0000256" key="3">
    <source>
        <dbReference type="ARBA" id="ARBA00022475"/>
    </source>
</evidence>
<keyword evidence="4 7" id="KW-0812">Transmembrane</keyword>
<accession>A0ABS3IBH7</accession>
<feature type="transmembrane region" description="Helical" evidence="7">
    <location>
        <begin position="226"/>
        <end position="252"/>
    </location>
</feature>
<keyword evidence="9" id="KW-1185">Reference proteome</keyword>
<keyword evidence="5 7" id="KW-1133">Transmembrane helix</keyword>
<sequence>MSAADVCLALLWLGIVAYVLFGGADFGAGIWDLLAGRGEPGRRRRELLEHVIGPVWETNHVWLIFAVVIGWTAFPRAFASVAGTLVVPLTLAAAGIIFRGSSFAFRKSLHGERFEGLFGILFATSSLLTPFFLGTVAGAVASGRIPYDGYGDPRTSWTNTTSLFSGLMAVLVCAYLAATYLTRDATRTGRDDLAEYFRGRALFVGWLTGALAVVGLVVIAQDAEALFIGLTGVALPVAAGSVLSGVAGLALLHARRYTAARLTAAGAVALLLAAWAAAQYPYILQPGVTIAEAAAGEAVLAAVLASLAVGAALLVPSLVWLYVLFQREERVVEAGDGEPGPGERDRR</sequence>
<feature type="transmembrane region" description="Helical" evidence="7">
    <location>
        <begin position="118"/>
        <end position="141"/>
    </location>
</feature>
<dbReference type="PANTHER" id="PTHR43141">
    <property type="entry name" value="CYTOCHROME BD2 SUBUNIT II"/>
    <property type="match status" value="1"/>
</dbReference>
<feature type="transmembrane region" description="Helical" evidence="7">
    <location>
        <begin position="161"/>
        <end position="181"/>
    </location>
</feature>
<dbReference type="InterPro" id="IPR003317">
    <property type="entry name" value="Cyt-d_oxidase_su2"/>
</dbReference>
<dbReference type="Proteomes" id="UP000664617">
    <property type="component" value="Unassembled WGS sequence"/>
</dbReference>
<comment type="similarity">
    <text evidence="2">Belongs to the cytochrome ubiquinol oxidase subunit 2 family.</text>
</comment>
<evidence type="ECO:0000256" key="4">
    <source>
        <dbReference type="ARBA" id="ARBA00022692"/>
    </source>
</evidence>
<feature type="transmembrane region" description="Helical" evidence="7">
    <location>
        <begin position="77"/>
        <end position="98"/>
    </location>
</feature>
<reference evidence="9" key="2">
    <citation type="submission" date="2023-07" db="EMBL/GenBank/DDBJ databases">
        <title>Myceligenerans salitolerans sp. nov., a halotolerant actinomycete isolated from a salt lake in Xinjiang, China.</title>
        <authorList>
            <person name="Guan T."/>
        </authorList>
    </citation>
    <scope>NUCLEOTIDE SEQUENCE [LARGE SCALE GENOMIC DNA]</scope>
    <source>
        <strain evidence="9">XHU 5031</strain>
    </source>
</reference>
<evidence type="ECO:0000256" key="2">
    <source>
        <dbReference type="ARBA" id="ARBA00007543"/>
    </source>
</evidence>
<dbReference type="RefSeq" id="WP_207276275.1">
    <property type="nucleotide sequence ID" value="NZ_JAFMPK010000047.1"/>
</dbReference>
<dbReference type="PANTHER" id="PTHR43141:SF4">
    <property type="entry name" value="CYTOCHROME BD2 SUBUNIT II"/>
    <property type="match status" value="1"/>
</dbReference>
<protein>
    <submittedName>
        <fullName evidence="8">Cytochrome d ubiquinol oxidase subunit II</fullName>
    </submittedName>
</protein>